<name>A0A6P4E0Q4_DRORH</name>
<feature type="chain" id="PRO_5027967845" evidence="1">
    <location>
        <begin position="25"/>
        <end position="269"/>
    </location>
</feature>
<dbReference type="PANTHER" id="PTHR24258">
    <property type="entry name" value="SERINE PROTEASE-RELATED"/>
    <property type="match status" value="1"/>
</dbReference>
<reference evidence="5" key="2">
    <citation type="submission" date="2025-04" db="UniProtKB">
        <authorList>
            <consortium name="RefSeq"/>
        </authorList>
    </citation>
    <scope>IDENTIFICATION</scope>
</reference>
<evidence type="ECO:0000259" key="2">
    <source>
        <dbReference type="PROSITE" id="PS50240"/>
    </source>
</evidence>
<feature type="signal peptide" evidence="1">
    <location>
        <begin position="1"/>
        <end position="24"/>
    </location>
</feature>
<protein>
    <submittedName>
        <fullName evidence="5">Vitamin K-dependent protein C-like isoform X2</fullName>
    </submittedName>
</protein>
<dbReference type="InterPro" id="IPR009003">
    <property type="entry name" value="Peptidase_S1_PA"/>
</dbReference>
<keyword evidence="1" id="KW-0732">Signal</keyword>
<keyword evidence="4" id="KW-1185">Reference proteome</keyword>
<dbReference type="GO" id="GO:0006508">
    <property type="term" value="P:proteolysis"/>
    <property type="evidence" value="ECO:0007669"/>
    <property type="project" value="InterPro"/>
</dbReference>
<dbReference type="Proteomes" id="UP001652680">
    <property type="component" value="Unassembled WGS sequence"/>
</dbReference>
<accession>A0A6P4E0Q4</accession>
<dbReference type="SUPFAM" id="SSF50494">
    <property type="entry name" value="Trypsin-like serine proteases"/>
    <property type="match status" value="1"/>
</dbReference>
<dbReference type="AlphaFoldDB" id="A0A6P4E0Q4"/>
<dbReference type="PROSITE" id="PS50240">
    <property type="entry name" value="TRYPSIN_DOM"/>
    <property type="match status" value="1"/>
</dbReference>
<feature type="domain" description="Peptidase S1" evidence="2">
    <location>
        <begin position="1"/>
        <end position="269"/>
    </location>
</feature>
<evidence type="ECO:0000313" key="5">
    <source>
        <dbReference type="RefSeq" id="XP_016971540.1"/>
    </source>
</evidence>
<dbReference type="GeneID" id="108039127"/>
<evidence type="ECO:0000313" key="3">
    <source>
        <dbReference type="EnsemblMetazoa" id="XP_016971540.1"/>
    </source>
</evidence>
<reference evidence="4" key="1">
    <citation type="journal article" date="2021" name="Elife">
        <title>Highly contiguous assemblies of 101 drosophilid genomes.</title>
        <authorList>
            <person name="Kim B.Y."/>
            <person name="Wang J.R."/>
            <person name="Miller D.E."/>
            <person name="Barmina O."/>
            <person name="Delaney E."/>
            <person name="Thompson A."/>
            <person name="Comeault A.A."/>
            <person name="Peede D."/>
            <person name="D'Agostino E.R."/>
            <person name="Pelaez J."/>
            <person name="Aguilar J.M."/>
            <person name="Haji D."/>
            <person name="Matsunaga T."/>
            <person name="Armstrong E.E."/>
            <person name="Zych M."/>
            <person name="Ogawa Y."/>
            <person name="Stamenkovic-Radak M."/>
            <person name="Jelic M."/>
            <person name="Veselinovic M.S."/>
            <person name="Tanaskovic M."/>
            <person name="Eric P."/>
            <person name="Gao J.J."/>
            <person name="Katoh T.K."/>
            <person name="Toda M.J."/>
            <person name="Watabe H."/>
            <person name="Watada M."/>
            <person name="Davis J.S."/>
            <person name="Moyle L.C."/>
            <person name="Manoli G."/>
            <person name="Bertolini E."/>
            <person name="Kostal V."/>
            <person name="Hawley R.S."/>
            <person name="Takahashi A."/>
            <person name="Jones C.D."/>
            <person name="Price D.K."/>
            <person name="Whiteman N."/>
            <person name="Kopp A."/>
            <person name="Matute D.R."/>
            <person name="Petrov D.A."/>
        </authorList>
    </citation>
    <scope>NUCLEOTIDE SEQUENCE [LARGE SCALE GENOMIC DNA]</scope>
</reference>
<sequence>MFGGIPVLYLIFAVLTTLLSQIQGQSCGDLQESQLTNLKEITEPDEFPWIGRVGYDDPLFILFGDWRSNRNFDEEDCLHDSDSLENCAPPPIAIDIDELVVHPGYIGLAKREYLENDIALAKLVRIVEFSNNVAPLCLPTINEDKNSHIAQKLEMVGFLHWTKISSNLRPEEEFRSKVEVNTISQEYCSSLQFRLTLNENHLCATAAREKQQFFGSPLMGVEVVNEKPHNFFLVGLPTFSIVPGSRKDTVLFVFTRVFPYIGWILRNIN</sequence>
<reference evidence="3" key="3">
    <citation type="submission" date="2025-05" db="UniProtKB">
        <authorList>
            <consortium name="EnsemblMetazoa"/>
        </authorList>
    </citation>
    <scope>IDENTIFICATION</scope>
</reference>
<proteinExistence type="predicted"/>
<organism evidence="5">
    <name type="scientific">Drosophila rhopaloa</name>
    <name type="common">Fruit fly</name>
    <dbReference type="NCBI Taxonomy" id="1041015"/>
    <lineage>
        <taxon>Eukaryota</taxon>
        <taxon>Metazoa</taxon>
        <taxon>Ecdysozoa</taxon>
        <taxon>Arthropoda</taxon>
        <taxon>Hexapoda</taxon>
        <taxon>Insecta</taxon>
        <taxon>Pterygota</taxon>
        <taxon>Neoptera</taxon>
        <taxon>Endopterygota</taxon>
        <taxon>Diptera</taxon>
        <taxon>Brachycera</taxon>
        <taxon>Muscomorpha</taxon>
        <taxon>Ephydroidea</taxon>
        <taxon>Drosophilidae</taxon>
        <taxon>Drosophila</taxon>
        <taxon>Sophophora</taxon>
    </lineage>
</organism>
<dbReference type="InterPro" id="IPR043504">
    <property type="entry name" value="Peptidase_S1_PA_chymotrypsin"/>
</dbReference>
<dbReference type="SMART" id="SM00020">
    <property type="entry name" value="Tryp_SPc"/>
    <property type="match status" value="1"/>
</dbReference>
<dbReference type="Gene3D" id="2.40.10.10">
    <property type="entry name" value="Trypsin-like serine proteases"/>
    <property type="match status" value="2"/>
</dbReference>
<dbReference type="OrthoDB" id="7954821at2759"/>
<evidence type="ECO:0000256" key="1">
    <source>
        <dbReference type="SAM" id="SignalP"/>
    </source>
</evidence>
<dbReference type="RefSeq" id="XP_016971540.1">
    <property type="nucleotide sequence ID" value="XM_017116051.1"/>
</dbReference>
<dbReference type="InterPro" id="IPR001254">
    <property type="entry name" value="Trypsin_dom"/>
</dbReference>
<dbReference type="Pfam" id="PF00089">
    <property type="entry name" value="Trypsin"/>
    <property type="match status" value="1"/>
</dbReference>
<dbReference type="PANTHER" id="PTHR24258:SF116">
    <property type="entry name" value="FI16631P1-RELATED"/>
    <property type="match status" value="1"/>
</dbReference>
<dbReference type="GO" id="GO:0004252">
    <property type="term" value="F:serine-type endopeptidase activity"/>
    <property type="evidence" value="ECO:0007669"/>
    <property type="project" value="InterPro"/>
</dbReference>
<evidence type="ECO:0000313" key="4">
    <source>
        <dbReference type="Proteomes" id="UP001652680"/>
    </source>
</evidence>
<gene>
    <name evidence="5" type="primary">LOC108039127</name>
    <name evidence="3" type="synonym">108039127</name>
</gene>
<dbReference type="EnsemblMetazoa" id="XM_017116051.1">
    <property type="protein sequence ID" value="XP_016971540.1"/>
    <property type="gene ID" value="LOC108039127"/>
</dbReference>